<dbReference type="VEuPathDB" id="CryptoDB:ChTU502y2012_373g0145"/>
<keyword evidence="1" id="KW-0732">Signal</keyword>
<feature type="signal peptide" evidence="1">
    <location>
        <begin position="1"/>
        <end position="22"/>
    </location>
</feature>
<dbReference type="VEuPathDB" id="CryptoDB:CHUDEA2_2850"/>
<evidence type="ECO:0000313" key="2">
    <source>
        <dbReference type="EMBL" id="CUV04643.1"/>
    </source>
</evidence>
<sequence length="184" mass="21040">MKNNLFLIIILIGSVFTSIIKCSKKEIVAAKSSTRKISDELNDLLASKAYFFVDPNYFWSLNATTQVETKAPLSESEFLVVNAPSIEIEELIFIKNRKKDGEIFYSHESNSFLTYTLECTNIGKTGGWVLKQPSSEIAYGFVINNGNEELENCKRALMPYKLEKWYNSLNQQIKDMLVTQIWIS</sequence>
<dbReference type="VEuPathDB" id="CryptoDB:Chro.20300"/>
<dbReference type="EMBL" id="LN877948">
    <property type="protein sequence ID" value="CUV04643.1"/>
    <property type="molecule type" value="Genomic_DNA"/>
</dbReference>
<gene>
    <name evidence="2" type="ORF">CHUDEA2_2850</name>
</gene>
<organism evidence="2">
    <name type="scientific">Cryptosporidium hominis</name>
    <dbReference type="NCBI Taxonomy" id="237895"/>
    <lineage>
        <taxon>Eukaryota</taxon>
        <taxon>Sar</taxon>
        <taxon>Alveolata</taxon>
        <taxon>Apicomplexa</taxon>
        <taxon>Conoidasida</taxon>
        <taxon>Coccidia</taxon>
        <taxon>Eucoccidiorida</taxon>
        <taxon>Eimeriorina</taxon>
        <taxon>Cryptosporidiidae</taxon>
        <taxon>Cryptosporidium</taxon>
    </lineage>
</organism>
<dbReference type="VEuPathDB" id="CryptoDB:GY17_00002240"/>
<dbReference type="Proteomes" id="UP000199752">
    <property type="component" value="Chromosome 2"/>
</dbReference>
<accession>A0A0S4TBQ4</accession>
<proteinExistence type="predicted"/>
<feature type="chain" id="PRO_5006627566" evidence="1">
    <location>
        <begin position="23"/>
        <end position="184"/>
    </location>
</feature>
<evidence type="ECO:0000256" key="1">
    <source>
        <dbReference type="SAM" id="SignalP"/>
    </source>
</evidence>
<reference evidence="2" key="1">
    <citation type="submission" date="2015-08" db="EMBL/GenBank/DDBJ databases">
        <authorList>
            <person name="Babu N.S."/>
            <person name="Beckwith C.J."/>
            <person name="Beseler K.G."/>
            <person name="Brison A."/>
            <person name="Carone J.V."/>
            <person name="Caskin T.P."/>
            <person name="Diamond M."/>
            <person name="Durham M.E."/>
            <person name="Foxe J.M."/>
            <person name="Go M."/>
            <person name="Henderson B.A."/>
            <person name="Jones I.B."/>
            <person name="McGettigan J.A."/>
            <person name="Micheletti S.J."/>
            <person name="Nasrallah M.E."/>
            <person name="Ortiz D."/>
            <person name="Piller C.R."/>
            <person name="Privatt S.R."/>
            <person name="Schneider S.L."/>
            <person name="Sharp S."/>
            <person name="Smith T.C."/>
            <person name="Stanton J.D."/>
            <person name="Ullery H.E."/>
            <person name="Wilson R.J."/>
            <person name="Serrano M.G."/>
            <person name="Buck G."/>
            <person name="Lee V."/>
            <person name="Wang Y."/>
            <person name="Carvalho R."/>
            <person name="Voegtly L."/>
            <person name="Shi R."/>
            <person name="Duckworth R."/>
            <person name="Johnson A."/>
            <person name="Loviza R."/>
            <person name="Walstead R."/>
            <person name="Shah Z."/>
            <person name="Kiflezghi M."/>
            <person name="Wade K."/>
            <person name="Ball S.L."/>
            <person name="Bradley K.W."/>
            <person name="Asai D.J."/>
            <person name="Bowman C.A."/>
            <person name="Russell D.A."/>
            <person name="Pope W.H."/>
            <person name="Jacobs-Sera D."/>
            <person name="Hendrix R.W."/>
            <person name="Hatfull G.F."/>
        </authorList>
    </citation>
    <scope>NUCLEOTIDE SEQUENCE [LARGE SCALE GENOMIC DNA]</scope>
</reference>
<dbReference type="AlphaFoldDB" id="A0A0S4TBQ4"/>
<name>A0A0S4TBQ4_CRYHO</name>
<protein>
    <submittedName>
        <fullName evidence="2">Uncharacterized protein</fullName>
    </submittedName>
</protein>